<feature type="transmembrane region" description="Helical" evidence="2">
    <location>
        <begin position="7"/>
        <end position="28"/>
    </location>
</feature>
<dbReference type="Pfam" id="PF02719">
    <property type="entry name" value="Polysacc_synt_2"/>
    <property type="match status" value="1"/>
</dbReference>
<feature type="transmembrane region" description="Helical" evidence="2">
    <location>
        <begin position="73"/>
        <end position="92"/>
    </location>
</feature>
<accession>A0ABU6G1J0</accession>
<dbReference type="PANTHER" id="PTHR43318">
    <property type="entry name" value="UDP-N-ACETYLGLUCOSAMINE 4,6-DEHYDRATASE"/>
    <property type="match status" value="1"/>
</dbReference>
<dbReference type="CDD" id="cd05237">
    <property type="entry name" value="UDP_invert_4-6DH_SDR_e"/>
    <property type="match status" value="1"/>
</dbReference>
<comment type="similarity">
    <text evidence="1">Belongs to the polysaccharide synthase family.</text>
</comment>
<dbReference type="Pfam" id="PF13727">
    <property type="entry name" value="CoA_binding_3"/>
    <property type="match status" value="1"/>
</dbReference>
<evidence type="ECO:0000256" key="2">
    <source>
        <dbReference type="SAM" id="Phobius"/>
    </source>
</evidence>
<dbReference type="InterPro" id="IPR051203">
    <property type="entry name" value="Polysaccharide_Synthase-Rel"/>
</dbReference>
<feature type="transmembrane region" description="Helical" evidence="2">
    <location>
        <begin position="40"/>
        <end position="61"/>
    </location>
</feature>
<gene>
    <name evidence="4" type="ORF">P4I72_12920</name>
</gene>
<dbReference type="SUPFAM" id="SSF51735">
    <property type="entry name" value="NAD(P)-binding Rossmann-fold domains"/>
    <property type="match status" value="1"/>
</dbReference>
<comment type="caution">
    <text evidence="4">The sequence shown here is derived from an EMBL/GenBank/DDBJ whole genome shotgun (WGS) entry which is preliminary data.</text>
</comment>
<evidence type="ECO:0000313" key="4">
    <source>
        <dbReference type="EMBL" id="MEC0228026.1"/>
    </source>
</evidence>
<dbReference type="SUPFAM" id="SSF53335">
    <property type="entry name" value="S-adenosyl-L-methionine-dependent methyltransferases"/>
    <property type="match status" value="1"/>
</dbReference>
<dbReference type="EMBL" id="JARLKY010000026">
    <property type="protein sequence ID" value="MEC0228026.1"/>
    <property type="molecule type" value="Genomic_DNA"/>
</dbReference>
<dbReference type="RefSeq" id="WP_326072379.1">
    <property type="nucleotide sequence ID" value="NZ_JARLKY010000026.1"/>
</dbReference>
<evidence type="ECO:0000256" key="1">
    <source>
        <dbReference type="ARBA" id="ARBA00007430"/>
    </source>
</evidence>
<keyword evidence="2" id="KW-0472">Membrane</keyword>
<dbReference type="Gene3D" id="3.40.50.720">
    <property type="entry name" value="NAD(P)-binding Rossmann-like Domain"/>
    <property type="match status" value="2"/>
</dbReference>
<evidence type="ECO:0000313" key="5">
    <source>
        <dbReference type="Proteomes" id="UP001338137"/>
    </source>
</evidence>
<evidence type="ECO:0000259" key="3">
    <source>
        <dbReference type="Pfam" id="PF02719"/>
    </source>
</evidence>
<dbReference type="InterPro" id="IPR029063">
    <property type="entry name" value="SAM-dependent_MTases_sf"/>
</dbReference>
<organism evidence="4 5">
    <name type="scientific">Paenibacillus alba</name>
    <dbReference type="NCBI Taxonomy" id="1197127"/>
    <lineage>
        <taxon>Bacteria</taxon>
        <taxon>Bacillati</taxon>
        <taxon>Bacillota</taxon>
        <taxon>Bacilli</taxon>
        <taxon>Bacillales</taxon>
        <taxon>Paenibacillaceae</taxon>
        <taxon>Paenibacillus</taxon>
    </lineage>
</organism>
<keyword evidence="5" id="KW-1185">Reference proteome</keyword>
<dbReference type="Proteomes" id="UP001338137">
    <property type="component" value="Unassembled WGS sequence"/>
</dbReference>
<dbReference type="InterPro" id="IPR036291">
    <property type="entry name" value="NAD(P)-bd_dom_sf"/>
</dbReference>
<reference evidence="4 5" key="1">
    <citation type="submission" date="2023-03" db="EMBL/GenBank/DDBJ databases">
        <title>Bacillus Genome Sequencing.</title>
        <authorList>
            <person name="Dunlap C."/>
        </authorList>
    </citation>
    <scope>NUCLEOTIDE SEQUENCE [LARGE SCALE GENOMIC DNA]</scope>
    <source>
        <strain evidence="4 5">BD-533</strain>
    </source>
</reference>
<feature type="domain" description="Polysaccharide biosynthesis protein CapD-like" evidence="3">
    <location>
        <begin position="278"/>
        <end position="560"/>
    </location>
</feature>
<dbReference type="PANTHER" id="PTHR43318:SF1">
    <property type="entry name" value="POLYSACCHARIDE BIOSYNTHESIS PROTEIN EPSC-RELATED"/>
    <property type="match status" value="1"/>
</dbReference>
<sequence>MSYRQRLSLLVTIDSVIVLTSIFFSHFLVNANLHVLSLPLVVSSITLLLSHHIFSFIYKLYKKAWEHASITELLFIFKAITFSMIAVAFVQQIVVHDIYFRLLAVTWMLHSLLIGGSRFCWRLIVSTYMNKSVNKKRSLIVGAGSAGMMVARQLIKSNDAEFVPVVFIDDNVNIHGLDILGIPVYGGVDQIEKAVEELNIDNIIIAIPSLGKKELNLIFQECSKTKARTQTLPMLEDLVSGKLSVNHFMDVQVEDLLGRQPIELDIESISEYITGKVVLVTGAGGSIGSEVCRQVTKFSPQKLILLGHGENSIYSIEMELKDSDGHTEIEFITEIADVQDVKKMMSIMNKYKPNVVYHAAAHKHVPLMERNPEEAFKNNVIGTMNVAMAASQYEVDTFVMISTDKAVNPTSVMGATKRMAEMIIQDMDKSSKTKFVAVRFGNVLGSRGSVIPRFKQQIVKGGPVSVTHPDMIRYFMTIPEASRLVIQAGALARGGEIFVLDMGEPVKIVDLAKNLIKLSGNTLEDIGIEFTGMRPGEKLYEELLKADEIDGKHVFPKIYIGRTANLYMEEIKEMISTYATLDKESLRTQLLDLANSKVIPIPKKLVSIG</sequence>
<protein>
    <submittedName>
        <fullName evidence="4">Nucleoside-diphosphate sugar epimerase/dehydratase</fullName>
    </submittedName>
</protein>
<dbReference type="InterPro" id="IPR003869">
    <property type="entry name" value="Polysac_CapD-like"/>
</dbReference>
<name>A0ABU6G1J0_9BACL</name>
<keyword evidence="2" id="KW-0812">Transmembrane</keyword>
<keyword evidence="2" id="KW-1133">Transmembrane helix</keyword>
<proteinExistence type="inferred from homology"/>